<dbReference type="Gene3D" id="3.90.76.10">
    <property type="entry name" value="Dipeptide-binding Protein, Domain 1"/>
    <property type="match status" value="1"/>
</dbReference>
<evidence type="ECO:0000256" key="4">
    <source>
        <dbReference type="ARBA" id="ARBA00022729"/>
    </source>
</evidence>
<name>A0ABT3YLN3_9HYPH</name>
<dbReference type="Proteomes" id="UP001081283">
    <property type="component" value="Unassembled WGS sequence"/>
</dbReference>
<dbReference type="CDD" id="cd08498">
    <property type="entry name" value="PBP2_NikA_DppA_OppA_like_2"/>
    <property type="match status" value="1"/>
</dbReference>
<feature type="chain" id="PRO_5047412023" evidence="5">
    <location>
        <begin position="25"/>
        <end position="528"/>
    </location>
</feature>
<organism evidence="7 8">
    <name type="scientific">Hoeflea ulvae</name>
    <dbReference type="NCBI Taxonomy" id="2983764"/>
    <lineage>
        <taxon>Bacteria</taxon>
        <taxon>Pseudomonadati</taxon>
        <taxon>Pseudomonadota</taxon>
        <taxon>Alphaproteobacteria</taxon>
        <taxon>Hyphomicrobiales</taxon>
        <taxon>Rhizobiaceae</taxon>
        <taxon>Hoeflea</taxon>
    </lineage>
</organism>
<dbReference type="InterPro" id="IPR000914">
    <property type="entry name" value="SBP_5_dom"/>
</dbReference>
<dbReference type="PROSITE" id="PS01040">
    <property type="entry name" value="SBP_BACTERIAL_5"/>
    <property type="match status" value="1"/>
</dbReference>
<protein>
    <submittedName>
        <fullName evidence="7">ABC transporter substrate-binding protein</fullName>
    </submittedName>
</protein>
<evidence type="ECO:0000256" key="5">
    <source>
        <dbReference type="SAM" id="SignalP"/>
    </source>
</evidence>
<dbReference type="PANTHER" id="PTHR30290">
    <property type="entry name" value="PERIPLASMIC BINDING COMPONENT OF ABC TRANSPORTER"/>
    <property type="match status" value="1"/>
</dbReference>
<evidence type="ECO:0000313" key="7">
    <source>
        <dbReference type="EMBL" id="MCY0096787.1"/>
    </source>
</evidence>
<evidence type="ECO:0000256" key="2">
    <source>
        <dbReference type="ARBA" id="ARBA00005695"/>
    </source>
</evidence>
<dbReference type="EMBL" id="JAOVZQ010000001">
    <property type="protein sequence ID" value="MCY0096787.1"/>
    <property type="molecule type" value="Genomic_DNA"/>
</dbReference>
<dbReference type="SUPFAM" id="SSF53850">
    <property type="entry name" value="Periplasmic binding protein-like II"/>
    <property type="match status" value="1"/>
</dbReference>
<dbReference type="InterPro" id="IPR039424">
    <property type="entry name" value="SBP_5"/>
</dbReference>
<evidence type="ECO:0000256" key="3">
    <source>
        <dbReference type="ARBA" id="ARBA00022448"/>
    </source>
</evidence>
<dbReference type="RefSeq" id="WP_267614613.1">
    <property type="nucleotide sequence ID" value="NZ_JAOVZQ010000001.1"/>
</dbReference>
<dbReference type="Gene3D" id="3.10.105.10">
    <property type="entry name" value="Dipeptide-binding Protein, Domain 3"/>
    <property type="match status" value="1"/>
</dbReference>
<dbReference type="InterPro" id="IPR023765">
    <property type="entry name" value="SBP_5_CS"/>
</dbReference>
<dbReference type="Gene3D" id="3.40.190.10">
    <property type="entry name" value="Periplasmic binding protein-like II"/>
    <property type="match status" value="1"/>
</dbReference>
<comment type="similarity">
    <text evidence="2">Belongs to the bacterial solute-binding protein 5 family.</text>
</comment>
<dbReference type="InterPro" id="IPR030678">
    <property type="entry name" value="Peptide/Ni-bd"/>
</dbReference>
<proteinExistence type="inferred from homology"/>
<evidence type="ECO:0000259" key="6">
    <source>
        <dbReference type="Pfam" id="PF00496"/>
    </source>
</evidence>
<dbReference type="PANTHER" id="PTHR30290:SF9">
    <property type="entry name" value="OLIGOPEPTIDE-BINDING PROTEIN APPA"/>
    <property type="match status" value="1"/>
</dbReference>
<feature type="domain" description="Solute-binding protein family 5" evidence="6">
    <location>
        <begin position="67"/>
        <end position="441"/>
    </location>
</feature>
<evidence type="ECO:0000313" key="8">
    <source>
        <dbReference type="Proteomes" id="UP001081283"/>
    </source>
</evidence>
<keyword evidence="4 5" id="KW-0732">Signal</keyword>
<sequence length="528" mass="57698">MKYLNFLTPLTFALGLAAAGAASAQTLTVGVRGGPESMDPHFSALGSHAEAAKHIFDTLVWSGTDLQIEPGLATSWSPIDDDTWEFKLREGVKFHDGSDFDAEDVKFSIERIPVVTGPTTTAIYVRRVAGVDIIDPYTLHIHTDGQAATLPNDFIRLFIVSSEAAADYSTPETASEGFNSGAATIGTGPYKYVSWEPKGDLVLERNDDYWRGTGAWETVIRKEIPNDSSRLAALKAGQVDVINYVSSVDYLALERDANVDAIKGDSVYIMNLQLDQREKTPMVRAIDGSELAENPFRDLKVRQAIDYAIDRETMVEVVLEGLGKPANQMMPAGFFGSSEAIPMPEYDPAKAKALLADAGYPDGFEVDLYCTADRLPGDGAICQGLGQMLTQVGIKTNVNAISKTVYFPAQARLDYSMFMNGWGTLTGEASYTLGGLAHSNNPDVKLGAYNRIEYLNKDVDTLLQDGAKMMDADQRRATYEEAMEKVMADKAYISLVQLQTVWGAKAGMLEFAPRFDEDTLAFFIKPAE</sequence>
<comment type="subcellular location">
    <subcellularLocation>
        <location evidence="1">Periplasm</location>
    </subcellularLocation>
</comment>
<feature type="signal peptide" evidence="5">
    <location>
        <begin position="1"/>
        <end position="24"/>
    </location>
</feature>
<keyword evidence="3" id="KW-0813">Transport</keyword>
<evidence type="ECO:0000256" key="1">
    <source>
        <dbReference type="ARBA" id="ARBA00004418"/>
    </source>
</evidence>
<accession>A0ABT3YLN3</accession>
<keyword evidence="8" id="KW-1185">Reference proteome</keyword>
<reference evidence="7" key="1">
    <citation type="submission" date="2022-10" db="EMBL/GenBank/DDBJ databases">
        <title>Hoeflea sp. J2-29, isolated from marine algae.</title>
        <authorList>
            <person name="Kristyanto S."/>
            <person name="Kim J.M."/>
            <person name="Jeon C.O."/>
        </authorList>
    </citation>
    <scope>NUCLEOTIDE SEQUENCE</scope>
    <source>
        <strain evidence="7">J2-29</strain>
    </source>
</reference>
<comment type="caution">
    <text evidence="7">The sequence shown here is derived from an EMBL/GenBank/DDBJ whole genome shotgun (WGS) entry which is preliminary data.</text>
</comment>
<dbReference type="Pfam" id="PF00496">
    <property type="entry name" value="SBP_bac_5"/>
    <property type="match status" value="1"/>
</dbReference>
<gene>
    <name evidence="7" type="ORF">OEG82_22635</name>
</gene>
<dbReference type="PIRSF" id="PIRSF002741">
    <property type="entry name" value="MppA"/>
    <property type="match status" value="1"/>
</dbReference>